<dbReference type="Proteomes" id="UP000095286">
    <property type="component" value="Unplaced"/>
</dbReference>
<name>A0AC35TUV6_9BILA</name>
<dbReference type="WBParaSite" id="RSKR_0000472600.1">
    <property type="protein sequence ID" value="RSKR_0000472600.1"/>
    <property type="gene ID" value="RSKR_0000472600"/>
</dbReference>
<organism evidence="1 2">
    <name type="scientific">Rhabditophanes sp. KR3021</name>
    <dbReference type="NCBI Taxonomy" id="114890"/>
    <lineage>
        <taxon>Eukaryota</taxon>
        <taxon>Metazoa</taxon>
        <taxon>Ecdysozoa</taxon>
        <taxon>Nematoda</taxon>
        <taxon>Chromadorea</taxon>
        <taxon>Rhabditida</taxon>
        <taxon>Tylenchina</taxon>
        <taxon>Panagrolaimomorpha</taxon>
        <taxon>Strongyloidoidea</taxon>
        <taxon>Alloionematidae</taxon>
        <taxon>Rhabditophanes</taxon>
    </lineage>
</organism>
<accession>A0AC35TUV6</accession>
<proteinExistence type="predicted"/>
<evidence type="ECO:0000313" key="2">
    <source>
        <dbReference type="WBParaSite" id="RSKR_0000472600.1"/>
    </source>
</evidence>
<evidence type="ECO:0000313" key="1">
    <source>
        <dbReference type="Proteomes" id="UP000095286"/>
    </source>
</evidence>
<reference evidence="2" key="1">
    <citation type="submission" date="2016-11" db="UniProtKB">
        <authorList>
            <consortium name="WormBaseParasite"/>
        </authorList>
    </citation>
    <scope>IDENTIFICATION</scope>
    <source>
        <strain evidence="2">KR3021</strain>
    </source>
</reference>
<protein>
    <submittedName>
        <fullName evidence="2">FAT domain-containing protein</fullName>
    </submittedName>
</protein>
<sequence length="3032" mass="349575">MQNFRYALRHAEKSRLLNNAKQLLEDITSTEQIVGTLPLGEALAIAMKVTSSWMNSKQSALTQKQRENYYSKTFVYIEDAFALCRKVILAALTPCHLKIPRQNDFQSKIRQALKRVKEKMDRNEIREIVKKNDVKVRGAMKSALFVVFASAHDKVGRPREYQVMEVLFQNQVLMAVLEQLDEQFSEGLYMDSSMLGETIANFVWHNGQSLGYELFKKAVMSVEAFLGAPAGYGYKLPLFSYTLKYIQQNALDINMLSRKGSMKFFSCVLKEAPYYFVHENFTVFFNLFTYVIRNDFYENYTQNCELARGGMIALFKKRENDCDRPVFGSPQTLNQLMEFIFSENQELSKCGVSVVSEMFCTLTGQPVQLLAQQMYQCMKAKIKSLTFSASTCTIDTYIGTLYGVTEVMNMTKVKCFFDSSIEEHFGPLVDLARQSLSRTENEIQEVWKSRTAASAFADTINDQFNYYPAVRLAETKFLVAVYECLAKKLEPAQLQIDQPAVIYIKELTSSFLRLMMNCNGILREKIAHELLKTRTVLSELGYDLSSFINVNEFRTSCSELFSDYQEFNLEALSKFVCITSIVNSEIVMSDLKSMFNKTIGLYVEDLNDMSTDQFRSIKKVVKIICDRQIIDVQFLKPLLILMRKLWTTYFIEEEFQFDKDIIPLVNAHPEQVVDFLCGSENIYDRYFYQLFRKLLCSTETTALKQYLKDNPIVFTQLLSQKAKSPDGNTWLDVKWDESHSREDWDLFVYGIILHTIIKEREWWGKQKEICDLIKEYFDSQQFDATYSIALHTNTAGKRTQMKKLDLPMYRVPEYMVKILLLYFIENVGDFDLLLTINKINDNQYLTDFTFYHIFLADEIYPKVEPVWRKKMIFYFFNELVSVQPSTLKLKSKLCCFLQYVINPCFEWYLSRFDGNDFVNEPLSETEPTNILSWVVNQISKFDNQKTFPPSLQNLLIGILQFLKIAARLHCVSFKPPGSVNNSDELKAAIRPVISLCFKLLRSKSTSGMKYDPIVRLYASHTIGYFAAEFEFAAGPAVQSFESLLELSYDEANDTDQKSIRGMVGAISSINAPDFNVLIVGQKIRNTIVADKNNLKPLIWMMRIVKINVDYFYVIRNQIFNHVISSFIKMPNVFEGNIPLQKEYLEFIEVIVRWEDIRKIRQHAFDTQVQIEPQLDFSCNFVENLDAAMQSVYVNYGLNYLIRINAFTIGNRSRSENARNYCINECVYKKSALLISNLLTPKYYGDIFVLNKENFSTMYLLYKRCVEDSSNNIKPDVSLLCSYFQVLTEAIKVLPRQRIIDTVKMLQRLFVSICQNSHNIPISIVWTFFQTVLNVLKISKDGFTEVPELNNYLIKEFNTMGQCSSQNSKIPIKIAISLLRLYFQANADFLENKCLDNVIALIKHYTSHVLTNYAAVQTTNPHLEKDGSDFVEVLMEALSGRLVYYSTEKRDKVIKEILPLYTEQFPGHKILGFLLTMCLNLLKINVASKCIIAHLAAIAKNNELRIISNNDFLKTLIECIVLVQENPDIARCGDAKALYRFSTYNSFLLGKNTNWKLIALQDRNIQPDIVSRLVHLFGHQTFQSGRNLIPAMRLIWNLILFQGNTSVEDVTNKKRASLQNGKSQRKHCASAAGTFANLPSFLNLLKKVCYFDTLSEGQLYKLPLNEGDLIRSEEEAMEVDDIGERLQVNNNLEEPMEVDDSEYVSMKKNETNEDSVTIEALSRIYKLYDMASNTDIQVELCALFNLFHCNNDAFSNCLYKLIGSIWKCLHPSERALIESYMPRLFFANFIPQSNNINPEMQIKFLIQQKISPDIYFGTVFGSFLNRFMFPLLCHLDPIPYLPPDLVRFLSSEFGDQFGGLLMLEKQLDNLSDPLTPNFIKNPTLLQLEGPHLKQLQLMNNMSEMYTLMQEKDQVYSVWSHRAYHPETAKAILNFNHNEFANCISTCEQVLESYSHGKNSAYVTHLTVELKVEVNELKEMWLKSLKEMGEWGRIREYASHANINDPSLIVESSYFLQDWGVIKDLRKQKAVSITSENDEETNMFESIMLLMMCDSRSDRTSNLKQDLKKKMDENMRETANVYKRYPKLFTDAHILKLQYVPILVEMAETLEWSVMDDVSQMNEEMISEVVCKFESLMNVWASRFQVPALLYNTSSVEMYFNWRKCILSNVLNSFQKNCRPPSDQNNMLFANICPLIKSTISTLTTNFVKFLTKNRQYDRGMEELEHVKQQKVSDWSGKINANLLLLKTCNKKAKFWKTTAEDKQKCLNTIFVITNNLDYKLVNKTQPQSVGLFFQERAIALGRSGHLEESENLFCQAVTTVGTTCSSGKDTWRKFANMFEEQMDQGVLVTPKLFKSALLATLESLRYADLWKNNKNIANLIFYLKKATILGGEYQQLADQILIQKGPDIPLLTWTHYLNDLVLELSLRPNKGIKMILSNFARQFPQRIFYALRTYLSNDMIQILIAHKNTFSINDSFKPALHEPTEVLERSGEGRGILDLKDVLAAAIQVKAATISQLFKLCKDIDEQLDFKTDSIVRGANQIIECIFKSAERGLNQNIDDAWIPSTTSNLTEWKQDVVNVLNGETSLSKTTSNALKEKSAAIFVDRTNGSVRDVVDQIVEFINVLTVAMFNGSKAGFGHFDPGKSVASYTARQCSLDVFTYGMYGIHQSGEREIQDYYCYTIAHIIPCFKYIYRNGVIMKEIVVRGNNGKNYVYIYEKHKDIPMRNRVNIFYKLLNNMMTKESGSRARHLQFAECRYIPISENGCLFDYSLLGEIGSELMAYRLFTLYDTMDQSYEDKGNCHQTAAVFIDRAKAIAPLTTEKSAKIVEEMVDGSGNNESVVNTNMLTKWMKQKYTEPNTYYIARRRFSRKLAMVGMSGHILHMQPSTLKNTTFDVMNMNLFTTNYQMDYHAKCLKYESTLGNHIRLTSNIETFIHHTVEGHYLNAVIAFTRCFANRSMKSHIRLLLLDQLLLQDGREDQTTLDCLDATLNNLGDYFKTHSILDDDKCLLWDVIKNATSYTRRSHIPITDFPWF</sequence>